<dbReference type="InterPro" id="IPR024156">
    <property type="entry name" value="Small_GTPase_ARF"/>
</dbReference>
<gene>
    <name evidence="7" type="primary">Arf2B</name>
    <name evidence="7" type="ORF">Esi_0030_0124</name>
</gene>
<dbReference type="GO" id="GO:0005525">
    <property type="term" value="F:GTP binding"/>
    <property type="evidence" value="ECO:0007669"/>
    <property type="project" value="UniProtKB-KW"/>
</dbReference>
<keyword evidence="5" id="KW-0479">Metal-binding</keyword>
<evidence type="ECO:0000256" key="2">
    <source>
        <dbReference type="ARBA" id="ARBA00022741"/>
    </source>
</evidence>
<dbReference type="PROSITE" id="PS51417">
    <property type="entry name" value="ARF"/>
    <property type="match status" value="1"/>
</dbReference>
<name>D8LKJ9_ECTSI</name>
<evidence type="ECO:0000256" key="4">
    <source>
        <dbReference type="PIRSR" id="PIRSR606689-1"/>
    </source>
</evidence>
<dbReference type="Pfam" id="PF00025">
    <property type="entry name" value="Arf"/>
    <property type="match status" value="1"/>
</dbReference>
<dbReference type="InterPro" id="IPR027417">
    <property type="entry name" value="P-loop_NTPase"/>
</dbReference>
<dbReference type="NCBIfam" id="TIGR00231">
    <property type="entry name" value="small_GTP"/>
    <property type="match status" value="1"/>
</dbReference>
<dbReference type="PRINTS" id="PR00328">
    <property type="entry name" value="SAR1GTPBP"/>
</dbReference>
<dbReference type="InterPro" id="IPR006689">
    <property type="entry name" value="Small_GTPase_ARF/SAR"/>
</dbReference>
<sequence length="193" mass="21838">MGHVVSRLVHILGTLKEKRLLLLGLDNAGKTSLLYNLHLNEAVGTVPTVGFNMEQVEYNNMVMTIWDVGGQAKLRSLWRYYFVDTDALIFMVDSSDENRIEEARDEMFHVLRDPNMDGCQTVLIMLNKQDVPGAVGPGIVIDRMGLNSAGDNPLRERNWYMQSCCALTGEGVFYGLDWLCEALKKKNRRGARR</sequence>
<dbReference type="SMART" id="SM00177">
    <property type="entry name" value="ARF"/>
    <property type="match status" value="1"/>
</dbReference>
<dbReference type="InterPro" id="IPR005225">
    <property type="entry name" value="Small_GTP-bd"/>
</dbReference>
<dbReference type="GO" id="GO:0003924">
    <property type="term" value="F:GTPase activity"/>
    <property type="evidence" value="ECO:0007669"/>
    <property type="project" value="InterPro"/>
</dbReference>
<evidence type="ECO:0000256" key="5">
    <source>
        <dbReference type="PIRSR" id="PIRSR606689-2"/>
    </source>
</evidence>
<dbReference type="InParanoid" id="D8LKJ9"/>
<keyword evidence="5" id="KW-0460">Magnesium</keyword>
<dbReference type="OMA" id="EYYCENT"/>
<evidence type="ECO:0000313" key="8">
    <source>
        <dbReference type="Proteomes" id="UP000002630"/>
    </source>
</evidence>
<evidence type="ECO:0000256" key="1">
    <source>
        <dbReference type="ARBA" id="ARBA00010290"/>
    </source>
</evidence>
<evidence type="ECO:0000256" key="6">
    <source>
        <dbReference type="RuleBase" id="RU003925"/>
    </source>
</evidence>
<dbReference type="Proteomes" id="UP000002630">
    <property type="component" value="Linkage Group LG19"/>
</dbReference>
<dbReference type="FunFam" id="3.40.50.300:FF:000412">
    <property type="entry name" value="ADP-ribosylation factor 1"/>
    <property type="match status" value="1"/>
</dbReference>
<dbReference type="CDD" id="cd00878">
    <property type="entry name" value="Arf_Arl"/>
    <property type="match status" value="1"/>
</dbReference>
<evidence type="ECO:0000256" key="3">
    <source>
        <dbReference type="ARBA" id="ARBA00023134"/>
    </source>
</evidence>
<feature type="binding site" evidence="4">
    <location>
        <begin position="24"/>
        <end position="31"/>
    </location>
    <ligand>
        <name>GTP</name>
        <dbReference type="ChEBI" id="CHEBI:37565"/>
    </ligand>
</feature>
<dbReference type="STRING" id="2880.D8LKJ9"/>
<dbReference type="AlphaFoldDB" id="D8LKJ9"/>
<feature type="binding site" evidence="4">
    <location>
        <begin position="127"/>
        <end position="130"/>
    </location>
    <ligand>
        <name>GTP</name>
        <dbReference type="ChEBI" id="CHEBI:37565"/>
    </ligand>
</feature>
<dbReference type="SUPFAM" id="SSF52540">
    <property type="entry name" value="P-loop containing nucleoside triphosphate hydrolases"/>
    <property type="match status" value="1"/>
</dbReference>
<feature type="binding site" evidence="4">
    <location>
        <position position="70"/>
    </location>
    <ligand>
        <name>GTP</name>
        <dbReference type="ChEBI" id="CHEBI:37565"/>
    </ligand>
</feature>
<protein>
    <submittedName>
        <fullName evidence="7">Arf2B, ARF family GTPase</fullName>
    </submittedName>
</protein>
<keyword evidence="3 4" id="KW-0342">GTP-binding</keyword>
<comment type="similarity">
    <text evidence="1 6">Belongs to the small GTPase superfamily. Arf family.</text>
</comment>
<dbReference type="GO" id="GO:0046872">
    <property type="term" value="F:metal ion binding"/>
    <property type="evidence" value="ECO:0007669"/>
    <property type="project" value="UniProtKB-KW"/>
</dbReference>
<dbReference type="GO" id="GO:0030010">
    <property type="term" value="P:establishment of cell polarity"/>
    <property type="evidence" value="ECO:0007669"/>
    <property type="project" value="UniProtKB-ARBA"/>
</dbReference>
<dbReference type="EMBL" id="FN648487">
    <property type="protein sequence ID" value="CBN74589.1"/>
    <property type="molecule type" value="Genomic_DNA"/>
</dbReference>
<accession>D8LKJ9</accession>
<evidence type="ECO:0000313" key="7">
    <source>
        <dbReference type="EMBL" id="CBN74589.1"/>
    </source>
</evidence>
<proteinExistence type="inferred from homology"/>
<dbReference type="PANTHER" id="PTHR11711">
    <property type="entry name" value="ADP RIBOSYLATION FACTOR-RELATED"/>
    <property type="match status" value="1"/>
</dbReference>
<feature type="binding site" evidence="5">
    <location>
        <position position="31"/>
    </location>
    <ligand>
        <name>Mg(2+)</name>
        <dbReference type="ChEBI" id="CHEBI:18420"/>
    </ligand>
</feature>
<dbReference type="EMBL" id="FN649744">
    <property type="protein sequence ID" value="CBN74589.1"/>
    <property type="molecule type" value="Genomic_DNA"/>
</dbReference>
<dbReference type="SMART" id="SM00178">
    <property type="entry name" value="SAR"/>
    <property type="match status" value="1"/>
</dbReference>
<dbReference type="eggNOG" id="KOG0070">
    <property type="taxonomic scope" value="Eukaryota"/>
</dbReference>
<keyword evidence="8" id="KW-1185">Reference proteome</keyword>
<dbReference type="Gene3D" id="3.40.50.300">
    <property type="entry name" value="P-loop containing nucleotide triphosphate hydrolases"/>
    <property type="match status" value="1"/>
</dbReference>
<feature type="binding site" evidence="5">
    <location>
        <position position="48"/>
    </location>
    <ligand>
        <name>Mg(2+)</name>
        <dbReference type="ChEBI" id="CHEBI:18420"/>
    </ligand>
</feature>
<keyword evidence="2 4" id="KW-0547">Nucleotide-binding</keyword>
<organism evidence="7 8">
    <name type="scientific">Ectocarpus siliculosus</name>
    <name type="common">Brown alga</name>
    <name type="synonym">Conferva siliculosa</name>
    <dbReference type="NCBI Taxonomy" id="2880"/>
    <lineage>
        <taxon>Eukaryota</taxon>
        <taxon>Sar</taxon>
        <taxon>Stramenopiles</taxon>
        <taxon>Ochrophyta</taxon>
        <taxon>PX clade</taxon>
        <taxon>Phaeophyceae</taxon>
        <taxon>Ectocarpales</taxon>
        <taxon>Ectocarpaceae</taxon>
        <taxon>Ectocarpus</taxon>
    </lineage>
</organism>
<reference evidence="7 8" key="1">
    <citation type="journal article" date="2010" name="Nature">
        <title>The Ectocarpus genome and the independent evolution of multicellularity in brown algae.</title>
        <authorList>
            <person name="Cock J.M."/>
            <person name="Sterck L."/>
            <person name="Rouze P."/>
            <person name="Scornet D."/>
            <person name="Allen A.E."/>
            <person name="Amoutzias G."/>
            <person name="Anthouard V."/>
            <person name="Artiguenave F."/>
            <person name="Aury J.M."/>
            <person name="Badger J.H."/>
            <person name="Beszteri B."/>
            <person name="Billiau K."/>
            <person name="Bonnet E."/>
            <person name="Bothwell J.H."/>
            <person name="Bowler C."/>
            <person name="Boyen C."/>
            <person name="Brownlee C."/>
            <person name="Carrano C.J."/>
            <person name="Charrier B."/>
            <person name="Cho G.Y."/>
            <person name="Coelho S.M."/>
            <person name="Collen J."/>
            <person name="Corre E."/>
            <person name="Da Silva C."/>
            <person name="Delage L."/>
            <person name="Delaroque N."/>
            <person name="Dittami S.M."/>
            <person name="Doulbeau S."/>
            <person name="Elias M."/>
            <person name="Farnham G."/>
            <person name="Gachon C.M."/>
            <person name="Gschloessl B."/>
            <person name="Heesch S."/>
            <person name="Jabbari K."/>
            <person name="Jubin C."/>
            <person name="Kawai H."/>
            <person name="Kimura K."/>
            <person name="Kloareg B."/>
            <person name="Kupper F.C."/>
            <person name="Lang D."/>
            <person name="Le Bail A."/>
            <person name="Leblanc C."/>
            <person name="Lerouge P."/>
            <person name="Lohr M."/>
            <person name="Lopez P.J."/>
            <person name="Martens C."/>
            <person name="Maumus F."/>
            <person name="Michel G."/>
            <person name="Miranda-Saavedra D."/>
            <person name="Morales J."/>
            <person name="Moreau H."/>
            <person name="Motomura T."/>
            <person name="Nagasato C."/>
            <person name="Napoli C.A."/>
            <person name="Nelson D.R."/>
            <person name="Nyvall-Collen P."/>
            <person name="Peters A.F."/>
            <person name="Pommier C."/>
            <person name="Potin P."/>
            <person name="Poulain J."/>
            <person name="Quesneville H."/>
            <person name="Read B."/>
            <person name="Rensing S.A."/>
            <person name="Ritter A."/>
            <person name="Rousvoal S."/>
            <person name="Samanta M."/>
            <person name="Samson G."/>
            <person name="Schroeder D.C."/>
            <person name="Segurens B."/>
            <person name="Strittmatter M."/>
            <person name="Tonon T."/>
            <person name="Tregear J.W."/>
            <person name="Valentin K."/>
            <person name="von Dassow P."/>
            <person name="Yamagishi T."/>
            <person name="Van de Peer Y."/>
            <person name="Wincker P."/>
        </authorList>
    </citation>
    <scope>NUCLEOTIDE SEQUENCE [LARGE SCALE GENOMIC DNA]</scope>
    <source>
        <strain evidence="8">Ec32 / CCAP1310/4</strain>
    </source>
</reference>
<dbReference type="OrthoDB" id="2011769at2759"/>